<evidence type="ECO:0000313" key="3">
    <source>
        <dbReference type="EMBL" id="UYW00028.1"/>
    </source>
</evidence>
<sequence length="186" mass="20372">MTLTNTEVPGFRAGKWVLDPTHSEVGFHVRHMMVSKVRGAFGVKSATLIASDNPLDFILHATVDAASVNTNLQIRDDHLRSVDFLDVARFPTMEFVSSGARVSGDEFLVDGELTIRDVTRSITFQVELGGFGYDTDKVYRAGASAKTTIDREDFGLTWSATLETGGLVVGKEVTILLELEAFLTEE</sequence>
<keyword evidence="4" id="KW-1185">Reference proteome</keyword>
<dbReference type="InterPro" id="IPR007372">
    <property type="entry name" value="Lipid/polyisoprenoid-bd_YceI"/>
</dbReference>
<dbReference type="Gene3D" id="2.40.128.110">
    <property type="entry name" value="Lipid/polyisoprenoid-binding, YceI-like"/>
    <property type="match status" value="1"/>
</dbReference>
<feature type="domain" description="Lipid/polyisoprenoid-binding YceI-like" evidence="2">
    <location>
        <begin position="15"/>
        <end position="182"/>
    </location>
</feature>
<dbReference type="EMBL" id="CP101187">
    <property type="protein sequence ID" value="UYW00028.1"/>
    <property type="molecule type" value="Genomic_DNA"/>
</dbReference>
<protein>
    <submittedName>
        <fullName evidence="3">YceI family protein</fullName>
    </submittedName>
</protein>
<proteinExistence type="inferred from homology"/>
<dbReference type="SMART" id="SM00867">
    <property type="entry name" value="YceI"/>
    <property type="match status" value="1"/>
</dbReference>
<dbReference type="InterPro" id="IPR036761">
    <property type="entry name" value="TTHA0802/YceI-like_sf"/>
</dbReference>
<dbReference type="AlphaFoldDB" id="A0AAX3ERN1"/>
<evidence type="ECO:0000313" key="4">
    <source>
        <dbReference type="Proteomes" id="UP001163293"/>
    </source>
</evidence>
<name>A0AAX3ERN1_PAEUR</name>
<accession>A0AAX3ERN1</accession>
<keyword evidence="3" id="KW-0614">Plasmid</keyword>
<dbReference type="Pfam" id="PF04264">
    <property type="entry name" value="YceI"/>
    <property type="match status" value="1"/>
</dbReference>
<reference evidence="3" key="1">
    <citation type="submission" date="2022-07" db="EMBL/GenBank/DDBJ databases">
        <authorList>
            <person name="Wu T."/>
        </authorList>
    </citation>
    <scope>NUCLEOTIDE SEQUENCE</scope>
    <source>
        <strain evidence="3">SD-1</strain>
        <plasmid evidence="3">unnamed2</plasmid>
    </source>
</reference>
<evidence type="ECO:0000259" key="2">
    <source>
        <dbReference type="SMART" id="SM00867"/>
    </source>
</evidence>
<evidence type="ECO:0000256" key="1">
    <source>
        <dbReference type="ARBA" id="ARBA00008812"/>
    </source>
</evidence>
<dbReference type="PANTHER" id="PTHR34406">
    <property type="entry name" value="PROTEIN YCEI"/>
    <property type="match status" value="1"/>
</dbReference>
<dbReference type="SUPFAM" id="SSF101874">
    <property type="entry name" value="YceI-like"/>
    <property type="match status" value="1"/>
</dbReference>
<dbReference type="Proteomes" id="UP001163293">
    <property type="component" value="Plasmid unnamed2"/>
</dbReference>
<dbReference type="RefSeq" id="WP_069696721.1">
    <property type="nucleotide sequence ID" value="NZ_CP101187.1"/>
</dbReference>
<organism evidence="3 4">
    <name type="scientific">Paenarthrobacter ureafaciens</name>
    <dbReference type="NCBI Taxonomy" id="37931"/>
    <lineage>
        <taxon>Bacteria</taxon>
        <taxon>Bacillati</taxon>
        <taxon>Actinomycetota</taxon>
        <taxon>Actinomycetes</taxon>
        <taxon>Micrococcales</taxon>
        <taxon>Micrococcaceae</taxon>
        <taxon>Paenarthrobacter</taxon>
    </lineage>
</organism>
<dbReference type="PANTHER" id="PTHR34406:SF1">
    <property type="entry name" value="PROTEIN YCEI"/>
    <property type="match status" value="1"/>
</dbReference>
<comment type="similarity">
    <text evidence="1">Belongs to the UPF0312 family.</text>
</comment>
<gene>
    <name evidence="3" type="ORF">NL394_22735</name>
</gene>
<geneLocation type="plasmid" evidence="3 4">
    <name>unnamed2</name>
</geneLocation>